<dbReference type="AlphaFoldDB" id="A0A0N1HAW0"/>
<comment type="caution">
    <text evidence="2">The sequence shown here is derived from an EMBL/GenBank/DDBJ whole genome shotgun (WGS) entry which is preliminary data.</text>
</comment>
<dbReference type="EMBL" id="LFJN01000013">
    <property type="protein sequence ID" value="KPI40017.1"/>
    <property type="molecule type" value="Genomic_DNA"/>
</dbReference>
<dbReference type="RefSeq" id="XP_017999980.1">
    <property type="nucleotide sequence ID" value="XM_018140096.1"/>
</dbReference>
<name>A0A0N1HAW0_9EURO</name>
<dbReference type="Proteomes" id="UP000038010">
    <property type="component" value="Unassembled WGS sequence"/>
</dbReference>
<evidence type="ECO:0000313" key="3">
    <source>
        <dbReference type="Proteomes" id="UP000038010"/>
    </source>
</evidence>
<evidence type="ECO:0000313" key="2">
    <source>
        <dbReference type="EMBL" id="KPI40017.1"/>
    </source>
</evidence>
<feature type="compositionally biased region" description="Basic and acidic residues" evidence="1">
    <location>
        <begin position="1"/>
        <end position="30"/>
    </location>
</feature>
<keyword evidence="3" id="KW-1185">Reference proteome</keyword>
<evidence type="ECO:0000256" key="1">
    <source>
        <dbReference type="SAM" id="MobiDB-lite"/>
    </source>
</evidence>
<organism evidence="2 3">
    <name type="scientific">Cyphellophora attinorum</name>
    <dbReference type="NCBI Taxonomy" id="1664694"/>
    <lineage>
        <taxon>Eukaryota</taxon>
        <taxon>Fungi</taxon>
        <taxon>Dikarya</taxon>
        <taxon>Ascomycota</taxon>
        <taxon>Pezizomycotina</taxon>
        <taxon>Eurotiomycetes</taxon>
        <taxon>Chaetothyriomycetidae</taxon>
        <taxon>Chaetothyriales</taxon>
        <taxon>Cyphellophoraceae</taxon>
        <taxon>Cyphellophora</taxon>
    </lineage>
</organism>
<feature type="region of interest" description="Disordered" evidence="1">
    <location>
        <begin position="1"/>
        <end position="37"/>
    </location>
</feature>
<protein>
    <submittedName>
        <fullName evidence="2">Uncharacterized protein</fullName>
    </submittedName>
</protein>
<reference evidence="2 3" key="1">
    <citation type="submission" date="2015-06" db="EMBL/GenBank/DDBJ databases">
        <title>Draft genome of the ant-associated black yeast Phialophora attae CBS 131958.</title>
        <authorList>
            <person name="Moreno L.F."/>
            <person name="Stielow B.J."/>
            <person name="de Hoog S."/>
            <person name="Vicente V.A."/>
            <person name="Weiss V.A."/>
            <person name="de Vries M."/>
            <person name="Cruz L.M."/>
            <person name="Souza E.M."/>
        </authorList>
    </citation>
    <scope>NUCLEOTIDE SEQUENCE [LARGE SCALE GENOMIC DNA]</scope>
    <source>
        <strain evidence="2 3">CBS 131958</strain>
    </source>
</reference>
<dbReference type="VEuPathDB" id="FungiDB:AB675_11266"/>
<sequence length="67" mass="7737">MSIKQLTKEKLRALLPDKAKATKEEAEKPRTKPKAIRQQMKAALKDIRSEKTQSKPYYSYISTEGQK</sequence>
<gene>
    <name evidence="2" type="ORF">AB675_11266</name>
</gene>
<proteinExistence type="predicted"/>
<dbReference type="GeneID" id="28731976"/>
<accession>A0A0N1HAW0</accession>